<name>A0AC34GC39_9BILA</name>
<proteinExistence type="predicted"/>
<protein>
    <submittedName>
        <fullName evidence="2">Uncharacterized protein</fullName>
    </submittedName>
</protein>
<reference evidence="2" key="1">
    <citation type="submission" date="2022-11" db="UniProtKB">
        <authorList>
            <consortium name="WormBaseParasite"/>
        </authorList>
    </citation>
    <scope>IDENTIFICATION</scope>
</reference>
<evidence type="ECO:0000313" key="1">
    <source>
        <dbReference type="Proteomes" id="UP000887579"/>
    </source>
</evidence>
<evidence type="ECO:0000313" key="2">
    <source>
        <dbReference type="WBParaSite" id="ES5_v2.g27316.t1"/>
    </source>
</evidence>
<dbReference type="Proteomes" id="UP000887579">
    <property type="component" value="Unplaced"/>
</dbReference>
<accession>A0AC34GC39</accession>
<dbReference type="WBParaSite" id="ES5_v2.g27316.t1">
    <property type="protein sequence ID" value="ES5_v2.g27316.t1"/>
    <property type="gene ID" value="ES5_v2.g27316"/>
</dbReference>
<organism evidence="1 2">
    <name type="scientific">Panagrolaimus sp. ES5</name>
    <dbReference type="NCBI Taxonomy" id="591445"/>
    <lineage>
        <taxon>Eukaryota</taxon>
        <taxon>Metazoa</taxon>
        <taxon>Ecdysozoa</taxon>
        <taxon>Nematoda</taxon>
        <taxon>Chromadorea</taxon>
        <taxon>Rhabditida</taxon>
        <taxon>Tylenchina</taxon>
        <taxon>Panagrolaimomorpha</taxon>
        <taxon>Panagrolaimoidea</taxon>
        <taxon>Panagrolaimidae</taxon>
        <taxon>Panagrolaimus</taxon>
    </lineage>
</organism>
<sequence>MIVKEYRVLLPLEVEEYHRGQLFSIAEASKNETGGGEGVE</sequence>